<dbReference type="RefSeq" id="WP_011884179.1">
    <property type="nucleotide sequence ID" value="NZ_CADFGW010000019.1"/>
</dbReference>
<comment type="caution">
    <text evidence="1">The sequence shown here is derived from an EMBL/GenBank/DDBJ whole genome shotgun (WGS) entry which is preliminary data.</text>
</comment>
<sequence>MPLDPSIPLQAQAPQVGLQSLQQPLQTASGLLALRQNQMQLSANQAISSAYQQSVNPDGTVDFNKLQLLAAQNGAGAFLPQFMGQIAQQRNSQLQYDTGKLELALKQQQGIRGMIGSLAVDPDIGKADMSTKIAGQISDAVQSGLLPLDQGIREIQSIPSDPKAQAGWIQNHLINSLSGEAKIQALMPKMQIVNTGGQTQIVATNPLTGVPTITGTLNNTLTPGESAQNVDVVDPSTGAHYAITKAQQLAGWAPGGAAAPGGYSGRYNGGAQGGVPGGIQTSLGPGQQAALTAQAGTSNAAAQTLHDAAADAPMRINLLETARDALSGINTGPGSDWRNQAKSFINSLAPGVAEKLGWTGDVQNYDEFKKILTNYASSVSGSLGTGTDARLNAAVTGNANPGISKLANEDILTKTLAAEKMRAAQDYAFQQTGLTTDKFNQWQSQWNKAVNPDAFVFTSMTPTQQQAFIKRQSPQQLAKFKSDLGNLVRAGVIQLPGQ</sequence>
<dbReference type="EMBL" id="FKJW01000004">
    <property type="protein sequence ID" value="SAJ96498.1"/>
    <property type="molecule type" value="Genomic_DNA"/>
</dbReference>
<gene>
    <name evidence="1" type="ORF">UA18_03438</name>
</gene>
<dbReference type="AlphaFoldDB" id="A0ABD7L724"/>
<proteinExistence type="predicted"/>
<dbReference type="Proteomes" id="UP000196218">
    <property type="component" value="Unassembled WGS sequence"/>
</dbReference>
<accession>A0ABD7L724</accession>
<protein>
    <recommendedName>
        <fullName evidence="3">Bacteriophage protein</fullName>
    </recommendedName>
</protein>
<evidence type="ECO:0000313" key="2">
    <source>
        <dbReference type="Proteomes" id="UP000196218"/>
    </source>
</evidence>
<evidence type="ECO:0000313" key="1">
    <source>
        <dbReference type="EMBL" id="SAJ96498.1"/>
    </source>
</evidence>
<name>A0ABD7L724_9BURK</name>
<evidence type="ECO:0008006" key="3">
    <source>
        <dbReference type="Google" id="ProtNLM"/>
    </source>
</evidence>
<reference evidence="1 2" key="1">
    <citation type="submission" date="2016-04" db="EMBL/GenBank/DDBJ databases">
        <authorList>
            <person name="Peeters C."/>
        </authorList>
    </citation>
    <scope>NUCLEOTIDE SEQUENCE [LARGE SCALE GENOMIC DNA]</scope>
    <source>
        <strain evidence="1">LMG 29311</strain>
    </source>
</reference>
<organism evidence="1 2">
    <name type="scientific">Burkholderia multivorans</name>
    <dbReference type="NCBI Taxonomy" id="87883"/>
    <lineage>
        <taxon>Bacteria</taxon>
        <taxon>Pseudomonadati</taxon>
        <taxon>Pseudomonadota</taxon>
        <taxon>Betaproteobacteria</taxon>
        <taxon>Burkholderiales</taxon>
        <taxon>Burkholderiaceae</taxon>
        <taxon>Burkholderia</taxon>
        <taxon>Burkholderia cepacia complex</taxon>
    </lineage>
</organism>